<evidence type="ECO:0000313" key="3">
    <source>
        <dbReference type="EMBL" id="PGH07094.1"/>
    </source>
</evidence>
<dbReference type="InterPro" id="IPR050231">
    <property type="entry name" value="Iron_ascorbate_oxido_reductase"/>
</dbReference>
<keyword evidence="4" id="KW-1185">Reference proteome</keyword>
<dbReference type="Proteomes" id="UP000223968">
    <property type="component" value="Unassembled WGS sequence"/>
</dbReference>
<dbReference type="STRING" id="1447875.A0A2B7X609"/>
<dbReference type="OrthoDB" id="288590at2759"/>
<reference evidence="3 4" key="1">
    <citation type="submission" date="2017-10" db="EMBL/GenBank/DDBJ databases">
        <title>Comparative genomics in systemic dimorphic fungi from Ajellomycetaceae.</title>
        <authorList>
            <person name="Munoz J.F."/>
            <person name="Mcewen J.G."/>
            <person name="Clay O.K."/>
            <person name="Cuomo C.A."/>
        </authorList>
    </citation>
    <scope>NUCLEOTIDE SEQUENCE [LARGE SCALE GENOMIC DNA]</scope>
    <source>
        <strain evidence="3 4">UAMH5409</strain>
    </source>
</reference>
<dbReference type="PRINTS" id="PR00682">
    <property type="entry name" value="IPNSYNTHASE"/>
</dbReference>
<comment type="similarity">
    <text evidence="1">Belongs to the iron/ascorbate-dependent oxidoreductase family.</text>
</comment>
<evidence type="ECO:0000313" key="4">
    <source>
        <dbReference type="Proteomes" id="UP000223968"/>
    </source>
</evidence>
<dbReference type="EMBL" id="PDNB01000112">
    <property type="protein sequence ID" value="PGH07094.1"/>
    <property type="molecule type" value="Genomic_DNA"/>
</dbReference>
<evidence type="ECO:0000256" key="1">
    <source>
        <dbReference type="ARBA" id="ARBA00008056"/>
    </source>
</evidence>
<feature type="domain" description="Isopenicillin N synthase-like Fe(2+) 2OG dioxygenase" evidence="2">
    <location>
        <begin position="7"/>
        <end position="90"/>
    </location>
</feature>
<name>A0A2B7X609_9EURO</name>
<dbReference type="Pfam" id="PF03171">
    <property type="entry name" value="2OG-FeII_Oxy"/>
    <property type="match status" value="1"/>
</dbReference>
<proteinExistence type="inferred from homology"/>
<dbReference type="SUPFAM" id="SSF51197">
    <property type="entry name" value="Clavaminate synthase-like"/>
    <property type="match status" value="1"/>
</dbReference>
<sequence length="142" mass="16081">MAPEDIPGCTDVGIGSHTDLQCFTLLWQDMVSGLQILSAENEWIKAVPIKDTLVVNIGDFLMRLSNDRFKSTVHRVYNHCTVDRISMPFFGFNFNETCSVVPTCTGENNPPKYEPISCGEWCNLRFKQGDLREKEKLAHLVV</sequence>
<protein>
    <recommendedName>
        <fullName evidence="2">Isopenicillin N synthase-like Fe(2+) 2OG dioxygenase domain-containing protein</fullName>
    </recommendedName>
</protein>
<evidence type="ECO:0000259" key="2">
    <source>
        <dbReference type="Pfam" id="PF03171"/>
    </source>
</evidence>
<dbReference type="PANTHER" id="PTHR47990">
    <property type="entry name" value="2-OXOGLUTARATE (2OG) AND FE(II)-DEPENDENT OXYGENASE SUPERFAMILY PROTEIN-RELATED"/>
    <property type="match status" value="1"/>
</dbReference>
<comment type="caution">
    <text evidence="3">The sequence shown here is derived from an EMBL/GenBank/DDBJ whole genome shotgun (WGS) entry which is preliminary data.</text>
</comment>
<gene>
    <name evidence="3" type="ORF">AJ79_06372</name>
</gene>
<dbReference type="InterPro" id="IPR044861">
    <property type="entry name" value="IPNS-like_FE2OG_OXY"/>
</dbReference>
<dbReference type="Gene3D" id="2.60.120.330">
    <property type="entry name" value="B-lactam Antibiotic, Isopenicillin N Synthase, Chain"/>
    <property type="match status" value="1"/>
</dbReference>
<dbReference type="InterPro" id="IPR027443">
    <property type="entry name" value="IPNS-like_sf"/>
</dbReference>
<organism evidence="3 4">
    <name type="scientific">Helicocarpus griseus UAMH5409</name>
    <dbReference type="NCBI Taxonomy" id="1447875"/>
    <lineage>
        <taxon>Eukaryota</taxon>
        <taxon>Fungi</taxon>
        <taxon>Dikarya</taxon>
        <taxon>Ascomycota</taxon>
        <taxon>Pezizomycotina</taxon>
        <taxon>Eurotiomycetes</taxon>
        <taxon>Eurotiomycetidae</taxon>
        <taxon>Onygenales</taxon>
        <taxon>Ajellomycetaceae</taxon>
        <taxon>Helicocarpus</taxon>
    </lineage>
</organism>
<accession>A0A2B7X609</accession>
<dbReference type="AlphaFoldDB" id="A0A2B7X609"/>